<evidence type="ECO:0000313" key="1">
    <source>
        <dbReference type="EMBL" id="SJN09907.1"/>
    </source>
</evidence>
<accession>A0A1R4HQW8</accession>
<dbReference type="Proteomes" id="UP000196331">
    <property type="component" value="Unassembled WGS sequence"/>
</dbReference>
<dbReference type="OrthoDB" id="7472444at2"/>
<sequence>MKISLATGQPIDMVTDTTRINFMEKARLGIEGALSSNDSDLAKRLQAAIDIMNRQQGQAVGVDTRA</sequence>
<proteinExistence type="predicted"/>
<comment type="caution">
    <text evidence="1">The sequence shown here is derived from an EMBL/GenBank/DDBJ whole genome shotgun (WGS) entry which is preliminary data.</text>
</comment>
<dbReference type="RefSeq" id="WP_087105816.1">
    <property type="nucleotide sequence ID" value="NZ_FUKM01000009.1"/>
</dbReference>
<protein>
    <submittedName>
        <fullName evidence="1">Uncharacterized protein</fullName>
    </submittedName>
</protein>
<evidence type="ECO:0000313" key="2">
    <source>
        <dbReference type="Proteomes" id="UP000196331"/>
    </source>
</evidence>
<organism evidence="1 2">
    <name type="scientific">Halomonas citrativorans</name>
    <dbReference type="NCBI Taxonomy" id="2742612"/>
    <lineage>
        <taxon>Bacteria</taxon>
        <taxon>Pseudomonadati</taxon>
        <taxon>Pseudomonadota</taxon>
        <taxon>Gammaproteobacteria</taxon>
        <taxon>Oceanospirillales</taxon>
        <taxon>Halomonadaceae</taxon>
        <taxon>Halomonas</taxon>
    </lineage>
</organism>
<name>A0A1R4HQW8_9GAMM</name>
<dbReference type="EMBL" id="FUKM01000009">
    <property type="protein sequence ID" value="SJN09907.1"/>
    <property type="molecule type" value="Genomic_DNA"/>
</dbReference>
<reference evidence="1 2" key="1">
    <citation type="submission" date="2017-02" db="EMBL/GenBank/DDBJ databases">
        <authorList>
            <person name="Dridi B."/>
        </authorList>
    </citation>
    <scope>NUCLEOTIDE SEQUENCE [LARGE SCALE GENOMIC DNA]</scope>
    <source>
        <strain evidence="1 2">JB380</strain>
    </source>
</reference>
<gene>
    <name evidence="1" type="ORF">CZ787_02490</name>
</gene>
<dbReference type="AlphaFoldDB" id="A0A1R4HQW8"/>